<proteinExistence type="inferred from homology"/>
<keyword evidence="5 6" id="KW-0560">Oxidoreductase</keyword>
<accession>A0A8B8PMT8</accession>
<keyword evidence="8" id="KW-1185">Reference proteome</keyword>
<dbReference type="InterPro" id="IPR036188">
    <property type="entry name" value="FAD/NAD-bd_sf"/>
</dbReference>
<keyword evidence="6" id="KW-0503">Monooxygenase</keyword>
<dbReference type="InterPro" id="IPR000960">
    <property type="entry name" value="Flavin_mOase"/>
</dbReference>
<dbReference type="GO" id="GO:0050660">
    <property type="term" value="F:flavin adenine dinucleotide binding"/>
    <property type="evidence" value="ECO:0007669"/>
    <property type="project" value="InterPro"/>
</dbReference>
<reference evidence="9" key="1">
    <citation type="submission" date="2025-08" db="UniProtKB">
        <authorList>
            <consortium name="RefSeq"/>
        </authorList>
    </citation>
    <scope>IDENTIFICATION</scope>
    <source>
        <tissue evidence="9">Leaf</tissue>
    </source>
</reference>
<dbReference type="KEGG" id="rarg:115744460"/>
<dbReference type="GeneID" id="115744460"/>
<feature type="compositionally biased region" description="Acidic residues" evidence="7">
    <location>
        <begin position="438"/>
        <end position="452"/>
    </location>
</feature>
<dbReference type="PRINTS" id="PR00370">
    <property type="entry name" value="FMOXYGENASE"/>
</dbReference>
<gene>
    <name evidence="9" type="primary">LOC115744460</name>
</gene>
<evidence type="ECO:0000256" key="4">
    <source>
        <dbReference type="ARBA" id="ARBA00022857"/>
    </source>
</evidence>
<dbReference type="PANTHER" id="PTHR23023">
    <property type="entry name" value="DIMETHYLANILINE MONOOXYGENASE"/>
    <property type="match status" value="1"/>
</dbReference>
<dbReference type="Proteomes" id="UP000827889">
    <property type="component" value="Chromosome 9"/>
</dbReference>
<evidence type="ECO:0000256" key="6">
    <source>
        <dbReference type="RuleBase" id="RU361177"/>
    </source>
</evidence>
<name>A0A8B8PMT8_9MYRT</name>
<organism evidence="8 9">
    <name type="scientific">Rhodamnia argentea</name>
    <dbReference type="NCBI Taxonomy" id="178133"/>
    <lineage>
        <taxon>Eukaryota</taxon>
        <taxon>Viridiplantae</taxon>
        <taxon>Streptophyta</taxon>
        <taxon>Embryophyta</taxon>
        <taxon>Tracheophyta</taxon>
        <taxon>Spermatophyta</taxon>
        <taxon>Magnoliopsida</taxon>
        <taxon>eudicotyledons</taxon>
        <taxon>Gunneridae</taxon>
        <taxon>Pentapetalae</taxon>
        <taxon>rosids</taxon>
        <taxon>malvids</taxon>
        <taxon>Myrtales</taxon>
        <taxon>Myrtaceae</taxon>
        <taxon>Myrtoideae</taxon>
        <taxon>Myrteae</taxon>
        <taxon>Australasian group</taxon>
        <taxon>Rhodamnia</taxon>
    </lineage>
</organism>
<dbReference type="EC" id="1.-.-.-" evidence="6"/>
<dbReference type="RefSeq" id="XP_030535513.2">
    <property type="nucleotide sequence ID" value="XM_030679653.2"/>
</dbReference>
<dbReference type="InterPro" id="IPR050346">
    <property type="entry name" value="FMO-like"/>
</dbReference>
<sequence>MYKKKAMPKRSVKAAVIGAGMSGLVAARELRREGHQVVVFEKGSEVGGTWVYDPRVESDPLGLDPAREVVHSSMYKSLRVNLPRPIMGFSDYPFEAKLSVGVDPRPFPGHEEVLRFLQGFAEDSGVVELVRFEHEVVRVERVVEERNDEWVVEWQTRDGEVRAEVFEAVVVCNGKYTEPRLAEFPGRSTWGGEQIHSHNYRVPEPYKDKIVVIIGNGPSAVDIAKDILHVAKEVHLASRETTKFKIHDGLYQHSPIDYAEDNGKIVFRDGSSMRADAIIHCSGYKYHFPFLKTNGIVNVDDNRVEPLYKQVFPPALAPWLSFIAIPYRTIAILLSELQSRWVAKILSGKILLPSKEEMTSSVQEYYQRIEAVGWPRRHTHRLQLEKFDYENWLAGELGLPPLERWRQNMYFTSLNLLMMFGANLRDTWDVEKWMQGEGGEEEEEEEEEEEDNINCSLEC</sequence>
<dbReference type="InterPro" id="IPR020946">
    <property type="entry name" value="Flavin_mOase-like"/>
</dbReference>
<evidence type="ECO:0000256" key="2">
    <source>
        <dbReference type="ARBA" id="ARBA00022630"/>
    </source>
</evidence>
<dbReference type="Pfam" id="PF00743">
    <property type="entry name" value="FMO-like"/>
    <property type="match status" value="2"/>
</dbReference>
<keyword evidence="2 6" id="KW-0285">Flavoprotein</keyword>
<dbReference type="GO" id="GO:0050661">
    <property type="term" value="F:NADP binding"/>
    <property type="evidence" value="ECO:0007669"/>
    <property type="project" value="InterPro"/>
</dbReference>
<protein>
    <recommendedName>
        <fullName evidence="6">Flavin-containing monooxygenase</fullName>
        <ecNumber evidence="6">1.-.-.-</ecNumber>
    </recommendedName>
</protein>
<evidence type="ECO:0000256" key="5">
    <source>
        <dbReference type="ARBA" id="ARBA00023002"/>
    </source>
</evidence>
<keyword evidence="3 6" id="KW-0274">FAD</keyword>
<dbReference type="GO" id="GO:0004499">
    <property type="term" value="F:N,N-dimethylaniline monooxygenase activity"/>
    <property type="evidence" value="ECO:0007669"/>
    <property type="project" value="InterPro"/>
</dbReference>
<keyword evidence="4" id="KW-0521">NADP</keyword>
<evidence type="ECO:0000256" key="3">
    <source>
        <dbReference type="ARBA" id="ARBA00022827"/>
    </source>
</evidence>
<dbReference type="PIRSF" id="PIRSF000332">
    <property type="entry name" value="FMO"/>
    <property type="match status" value="1"/>
</dbReference>
<dbReference type="Gene3D" id="3.50.50.60">
    <property type="entry name" value="FAD/NAD(P)-binding domain"/>
    <property type="match status" value="2"/>
</dbReference>
<evidence type="ECO:0000313" key="8">
    <source>
        <dbReference type="Proteomes" id="UP000827889"/>
    </source>
</evidence>
<evidence type="ECO:0000256" key="7">
    <source>
        <dbReference type="SAM" id="MobiDB-lite"/>
    </source>
</evidence>
<dbReference type="SUPFAM" id="SSF51905">
    <property type="entry name" value="FAD/NAD(P)-binding domain"/>
    <property type="match status" value="2"/>
</dbReference>
<comment type="similarity">
    <text evidence="1 6">Belongs to the FMO family.</text>
</comment>
<comment type="cofactor">
    <cofactor evidence="6">
        <name>FAD</name>
        <dbReference type="ChEBI" id="CHEBI:57692"/>
    </cofactor>
</comment>
<dbReference type="AlphaFoldDB" id="A0A8B8PMT8"/>
<evidence type="ECO:0000256" key="1">
    <source>
        <dbReference type="ARBA" id="ARBA00009183"/>
    </source>
</evidence>
<feature type="region of interest" description="Disordered" evidence="7">
    <location>
        <begin position="435"/>
        <end position="459"/>
    </location>
</feature>
<evidence type="ECO:0000313" key="9">
    <source>
        <dbReference type="RefSeq" id="XP_030535513.2"/>
    </source>
</evidence>